<keyword evidence="7" id="KW-0863">Zinc-finger</keyword>
<comment type="cofactor">
    <cofactor evidence="7">
        <name>Zn(2+)</name>
        <dbReference type="ChEBI" id="CHEBI:29105"/>
    </cofactor>
    <text evidence="7">Binds 1 zinc ion.</text>
</comment>
<comment type="caution">
    <text evidence="9">The sequence shown here is derived from an EMBL/GenBank/DDBJ whole genome shotgun (WGS) entry which is preliminary data.</text>
</comment>
<dbReference type="GO" id="GO:0005524">
    <property type="term" value="F:ATP binding"/>
    <property type="evidence" value="ECO:0007669"/>
    <property type="project" value="UniProtKB-UniRule"/>
</dbReference>
<reference evidence="9" key="1">
    <citation type="journal article" date="2015" name="Nature">
        <title>rRNA introns, odd ribosomes, and small enigmatic genomes across a large radiation of phyla.</title>
        <authorList>
            <person name="Brown C.T."/>
            <person name="Hug L.A."/>
            <person name="Thomas B.C."/>
            <person name="Sharon I."/>
            <person name="Castelle C.J."/>
            <person name="Singh A."/>
            <person name="Wilkins M.J."/>
            <person name="Williams K.H."/>
            <person name="Banfield J.F."/>
        </authorList>
    </citation>
    <scope>NUCLEOTIDE SEQUENCE [LARGE SCALE GENOMIC DNA]</scope>
</reference>
<keyword evidence="7" id="KW-0479">Metal-binding</keyword>
<dbReference type="PANTHER" id="PTHR30455">
    <property type="entry name" value="TRANSCRIPTIONAL REPRESSOR NRDR"/>
    <property type="match status" value="1"/>
</dbReference>
<dbReference type="InterPro" id="IPR005144">
    <property type="entry name" value="ATP-cone_dom"/>
</dbReference>
<dbReference type="NCBIfam" id="TIGR00244">
    <property type="entry name" value="transcriptional regulator NrdR"/>
    <property type="match status" value="1"/>
</dbReference>
<dbReference type="AlphaFoldDB" id="A0A0G0M8B1"/>
<proteinExistence type="inferred from homology"/>
<dbReference type="PATRIC" id="fig|1618638.3.peg.918"/>
<dbReference type="Pfam" id="PF22811">
    <property type="entry name" value="Zn_ribbon_NrdR"/>
    <property type="match status" value="1"/>
</dbReference>
<gene>
    <name evidence="7" type="primary">nrdR</name>
    <name evidence="9" type="ORF">US91_C0008G0024</name>
</gene>
<dbReference type="EMBL" id="LBUU01000008">
    <property type="protein sequence ID" value="KKQ69904.1"/>
    <property type="molecule type" value="Genomic_DNA"/>
</dbReference>
<organism evidence="9 10">
    <name type="scientific">Candidatus Falkowbacteria bacterium GW2011_GWE1_38_31</name>
    <dbReference type="NCBI Taxonomy" id="1618638"/>
    <lineage>
        <taxon>Bacteria</taxon>
        <taxon>Candidatus Falkowiibacteriota</taxon>
    </lineage>
</organism>
<evidence type="ECO:0000256" key="4">
    <source>
        <dbReference type="ARBA" id="ARBA00023015"/>
    </source>
</evidence>
<keyword evidence="5 7" id="KW-0238">DNA-binding</keyword>
<keyword evidence="1 7" id="KW-0678">Repressor</keyword>
<evidence type="ECO:0000313" key="10">
    <source>
        <dbReference type="Proteomes" id="UP000034022"/>
    </source>
</evidence>
<evidence type="ECO:0000256" key="5">
    <source>
        <dbReference type="ARBA" id="ARBA00023125"/>
    </source>
</evidence>
<dbReference type="HAMAP" id="MF_00440">
    <property type="entry name" value="NrdR"/>
    <property type="match status" value="1"/>
</dbReference>
<keyword evidence="2 7" id="KW-0547">Nucleotide-binding</keyword>
<dbReference type="InterPro" id="IPR055173">
    <property type="entry name" value="NrdR-like_N"/>
</dbReference>
<sequence length="153" mass="18067">MKCPICLFQDTKVVDSRVAVDGFSIRRRRECLKCGFRFSTYEEIELLDLVIVKKDGRKEAYDKEKMLRGLKRSLEKRTITDDEFKKLVSAIEMDLQALRKSEVDSREIGKIIMKELKKVDKVAFIRFASVYESFEDLEDFQEELNKLLKNKKN</sequence>
<evidence type="ECO:0000259" key="8">
    <source>
        <dbReference type="PROSITE" id="PS51161"/>
    </source>
</evidence>
<comment type="similarity">
    <text evidence="7">Belongs to the NrdR family.</text>
</comment>
<dbReference type="InterPro" id="IPR003796">
    <property type="entry name" value="RNR_NrdR-like"/>
</dbReference>
<protein>
    <recommendedName>
        <fullName evidence="7">Transcriptional repressor NrdR</fullName>
    </recommendedName>
</protein>
<evidence type="ECO:0000256" key="3">
    <source>
        <dbReference type="ARBA" id="ARBA00022840"/>
    </source>
</evidence>
<keyword evidence="7" id="KW-0862">Zinc</keyword>
<feature type="zinc finger region" evidence="7">
    <location>
        <begin position="3"/>
        <end position="34"/>
    </location>
</feature>
<accession>A0A0G0M8B1</accession>
<evidence type="ECO:0000313" key="9">
    <source>
        <dbReference type="EMBL" id="KKQ69904.1"/>
    </source>
</evidence>
<evidence type="ECO:0000256" key="2">
    <source>
        <dbReference type="ARBA" id="ARBA00022741"/>
    </source>
</evidence>
<dbReference type="GO" id="GO:0045892">
    <property type="term" value="P:negative regulation of DNA-templated transcription"/>
    <property type="evidence" value="ECO:0007669"/>
    <property type="project" value="UniProtKB-UniRule"/>
</dbReference>
<keyword evidence="3 7" id="KW-0067">ATP-binding</keyword>
<dbReference type="GO" id="GO:0003677">
    <property type="term" value="F:DNA binding"/>
    <property type="evidence" value="ECO:0007669"/>
    <property type="project" value="UniProtKB-KW"/>
</dbReference>
<dbReference type="GO" id="GO:0008270">
    <property type="term" value="F:zinc ion binding"/>
    <property type="evidence" value="ECO:0007669"/>
    <property type="project" value="UniProtKB-UniRule"/>
</dbReference>
<dbReference type="PROSITE" id="PS51161">
    <property type="entry name" value="ATP_CONE"/>
    <property type="match status" value="1"/>
</dbReference>
<evidence type="ECO:0000256" key="6">
    <source>
        <dbReference type="ARBA" id="ARBA00023163"/>
    </source>
</evidence>
<dbReference type="PANTHER" id="PTHR30455:SF2">
    <property type="entry name" value="TRANSCRIPTIONAL REPRESSOR NRDR"/>
    <property type="match status" value="1"/>
</dbReference>
<keyword evidence="4 7" id="KW-0805">Transcription regulation</keyword>
<feature type="domain" description="ATP-cone" evidence="8">
    <location>
        <begin position="49"/>
        <end position="139"/>
    </location>
</feature>
<evidence type="ECO:0000256" key="7">
    <source>
        <dbReference type="HAMAP-Rule" id="MF_00440"/>
    </source>
</evidence>
<comment type="function">
    <text evidence="7">Negatively regulates transcription of bacterial ribonucleotide reductase nrd genes and operons by binding to NrdR-boxes.</text>
</comment>
<name>A0A0G0M8B1_9BACT</name>
<dbReference type="Pfam" id="PF03477">
    <property type="entry name" value="ATP-cone"/>
    <property type="match status" value="1"/>
</dbReference>
<evidence type="ECO:0000256" key="1">
    <source>
        <dbReference type="ARBA" id="ARBA00022491"/>
    </source>
</evidence>
<keyword evidence="6 7" id="KW-0804">Transcription</keyword>
<dbReference type="Proteomes" id="UP000034022">
    <property type="component" value="Unassembled WGS sequence"/>
</dbReference>